<organism evidence="2">
    <name type="scientific">Guillardia theta (strain CCMP2712)</name>
    <name type="common">Cryptophyte</name>
    <dbReference type="NCBI Taxonomy" id="905079"/>
    <lineage>
        <taxon>Eukaryota</taxon>
        <taxon>Cryptophyceae</taxon>
        <taxon>Pyrenomonadales</taxon>
        <taxon>Geminigeraceae</taxon>
        <taxon>Guillardia</taxon>
    </lineage>
</organism>
<name>L1JIP3_GUITC</name>
<evidence type="ECO:0000313" key="2">
    <source>
        <dbReference type="EMBL" id="EKX48024.1"/>
    </source>
</evidence>
<proteinExistence type="predicted"/>
<sequence>MSNYLNSSVGGQAANAYDKTSMDIDAKFLRENEILELQHELKNSRHEEERLKISISMQEGAIHRNQQQLQEFRLYMSKRDAQIRDILQAENRRFQNVLEEYKERFARERARLQEAIQTSSKCIRVVSEILPECLAAEKELFETPIESIPRQSVNLPAWTTSLSMDDYSLGGSLGGSMLSEKASRSETMFT</sequence>
<protein>
    <submittedName>
        <fullName evidence="2 3">Uncharacterized protein</fullName>
    </submittedName>
</protein>
<reference evidence="2 4" key="1">
    <citation type="journal article" date="2012" name="Nature">
        <title>Algal genomes reveal evolutionary mosaicism and the fate of nucleomorphs.</title>
        <authorList>
            <consortium name="DOE Joint Genome Institute"/>
            <person name="Curtis B.A."/>
            <person name="Tanifuji G."/>
            <person name="Burki F."/>
            <person name="Gruber A."/>
            <person name="Irimia M."/>
            <person name="Maruyama S."/>
            <person name="Arias M.C."/>
            <person name="Ball S.G."/>
            <person name="Gile G.H."/>
            <person name="Hirakawa Y."/>
            <person name="Hopkins J.F."/>
            <person name="Kuo A."/>
            <person name="Rensing S.A."/>
            <person name="Schmutz J."/>
            <person name="Symeonidi A."/>
            <person name="Elias M."/>
            <person name="Eveleigh R.J."/>
            <person name="Herman E.K."/>
            <person name="Klute M.J."/>
            <person name="Nakayama T."/>
            <person name="Obornik M."/>
            <person name="Reyes-Prieto A."/>
            <person name="Armbrust E.V."/>
            <person name="Aves S.J."/>
            <person name="Beiko R.G."/>
            <person name="Coutinho P."/>
            <person name="Dacks J.B."/>
            <person name="Durnford D.G."/>
            <person name="Fast N.M."/>
            <person name="Green B.R."/>
            <person name="Grisdale C.J."/>
            <person name="Hempel F."/>
            <person name="Henrissat B."/>
            <person name="Hoppner M.P."/>
            <person name="Ishida K."/>
            <person name="Kim E."/>
            <person name="Koreny L."/>
            <person name="Kroth P.G."/>
            <person name="Liu Y."/>
            <person name="Malik S.B."/>
            <person name="Maier U.G."/>
            <person name="McRose D."/>
            <person name="Mock T."/>
            <person name="Neilson J.A."/>
            <person name="Onodera N.T."/>
            <person name="Poole A.M."/>
            <person name="Pritham E.J."/>
            <person name="Richards T.A."/>
            <person name="Rocap G."/>
            <person name="Roy S.W."/>
            <person name="Sarai C."/>
            <person name="Schaack S."/>
            <person name="Shirato S."/>
            <person name="Slamovits C.H."/>
            <person name="Spencer D.F."/>
            <person name="Suzuki S."/>
            <person name="Worden A.Z."/>
            <person name="Zauner S."/>
            <person name="Barry K."/>
            <person name="Bell C."/>
            <person name="Bharti A.K."/>
            <person name="Crow J.A."/>
            <person name="Grimwood J."/>
            <person name="Kramer R."/>
            <person name="Lindquist E."/>
            <person name="Lucas S."/>
            <person name="Salamov A."/>
            <person name="McFadden G.I."/>
            <person name="Lane C.E."/>
            <person name="Keeling P.J."/>
            <person name="Gray M.W."/>
            <person name="Grigoriev I.V."/>
            <person name="Archibald J.M."/>
        </authorList>
    </citation>
    <scope>NUCLEOTIDE SEQUENCE</scope>
    <source>
        <strain evidence="2 4">CCMP2712</strain>
    </source>
</reference>
<evidence type="ECO:0000313" key="4">
    <source>
        <dbReference type="Proteomes" id="UP000011087"/>
    </source>
</evidence>
<dbReference type="Proteomes" id="UP000011087">
    <property type="component" value="Unassembled WGS sequence"/>
</dbReference>
<dbReference type="HOGENOM" id="CLU_1430524_0_0_1"/>
<keyword evidence="1" id="KW-0175">Coiled coil</keyword>
<reference evidence="4" key="2">
    <citation type="submission" date="2012-11" db="EMBL/GenBank/DDBJ databases">
        <authorList>
            <person name="Kuo A."/>
            <person name="Curtis B.A."/>
            <person name="Tanifuji G."/>
            <person name="Burki F."/>
            <person name="Gruber A."/>
            <person name="Irimia M."/>
            <person name="Maruyama S."/>
            <person name="Arias M.C."/>
            <person name="Ball S.G."/>
            <person name="Gile G.H."/>
            <person name="Hirakawa Y."/>
            <person name="Hopkins J.F."/>
            <person name="Rensing S.A."/>
            <person name="Schmutz J."/>
            <person name="Symeonidi A."/>
            <person name="Elias M."/>
            <person name="Eveleigh R.J."/>
            <person name="Herman E.K."/>
            <person name="Klute M.J."/>
            <person name="Nakayama T."/>
            <person name="Obornik M."/>
            <person name="Reyes-Prieto A."/>
            <person name="Armbrust E.V."/>
            <person name="Aves S.J."/>
            <person name="Beiko R.G."/>
            <person name="Coutinho P."/>
            <person name="Dacks J.B."/>
            <person name="Durnford D.G."/>
            <person name="Fast N.M."/>
            <person name="Green B.R."/>
            <person name="Grisdale C."/>
            <person name="Hempe F."/>
            <person name="Henrissat B."/>
            <person name="Hoppner M.P."/>
            <person name="Ishida K.-I."/>
            <person name="Kim E."/>
            <person name="Koreny L."/>
            <person name="Kroth P.G."/>
            <person name="Liu Y."/>
            <person name="Malik S.-B."/>
            <person name="Maier U.G."/>
            <person name="McRose D."/>
            <person name="Mock T."/>
            <person name="Neilson J.A."/>
            <person name="Onodera N.T."/>
            <person name="Poole A.M."/>
            <person name="Pritham E.J."/>
            <person name="Richards T.A."/>
            <person name="Rocap G."/>
            <person name="Roy S.W."/>
            <person name="Sarai C."/>
            <person name="Schaack S."/>
            <person name="Shirato S."/>
            <person name="Slamovits C.H."/>
            <person name="Spencer D.F."/>
            <person name="Suzuki S."/>
            <person name="Worden A.Z."/>
            <person name="Zauner S."/>
            <person name="Barry K."/>
            <person name="Bell C."/>
            <person name="Bharti A.K."/>
            <person name="Crow J.A."/>
            <person name="Grimwood J."/>
            <person name="Kramer R."/>
            <person name="Lindquist E."/>
            <person name="Lucas S."/>
            <person name="Salamov A."/>
            <person name="McFadden G.I."/>
            <person name="Lane C.E."/>
            <person name="Keeling P.J."/>
            <person name="Gray M.W."/>
            <person name="Grigoriev I.V."/>
            <person name="Archibald J.M."/>
        </authorList>
    </citation>
    <scope>NUCLEOTIDE SEQUENCE</scope>
    <source>
        <strain evidence="4">CCMP2712</strain>
    </source>
</reference>
<evidence type="ECO:0000313" key="3">
    <source>
        <dbReference type="EnsemblProtists" id="EKX48024"/>
    </source>
</evidence>
<keyword evidence="4" id="KW-1185">Reference proteome</keyword>
<gene>
    <name evidence="2" type="ORF">GUITHDRAFT_151911</name>
</gene>
<dbReference type="EMBL" id="JH992987">
    <property type="protein sequence ID" value="EKX48024.1"/>
    <property type="molecule type" value="Genomic_DNA"/>
</dbReference>
<dbReference type="RefSeq" id="XP_005835004.1">
    <property type="nucleotide sequence ID" value="XM_005834947.1"/>
</dbReference>
<dbReference type="GeneID" id="17304676"/>
<evidence type="ECO:0000256" key="1">
    <source>
        <dbReference type="SAM" id="Coils"/>
    </source>
</evidence>
<accession>L1JIP3</accession>
<dbReference type="KEGG" id="gtt:GUITHDRAFT_151911"/>
<feature type="coiled-coil region" evidence="1">
    <location>
        <begin position="84"/>
        <end position="118"/>
    </location>
</feature>
<dbReference type="PaxDb" id="55529-EKX48024"/>
<dbReference type="AlphaFoldDB" id="L1JIP3"/>
<reference evidence="3" key="3">
    <citation type="submission" date="2015-06" db="UniProtKB">
        <authorList>
            <consortium name="EnsemblProtists"/>
        </authorList>
    </citation>
    <scope>IDENTIFICATION</scope>
</reference>
<dbReference type="EnsemblProtists" id="EKX48024">
    <property type="protein sequence ID" value="EKX48024"/>
    <property type="gene ID" value="GUITHDRAFT_151911"/>
</dbReference>